<dbReference type="EMBL" id="JARBDR010000141">
    <property type="protein sequence ID" value="KAJ8319863.1"/>
    <property type="molecule type" value="Genomic_DNA"/>
</dbReference>
<feature type="region of interest" description="Disordered" evidence="1">
    <location>
        <begin position="88"/>
        <end position="111"/>
    </location>
</feature>
<evidence type="ECO:0000313" key="4">
    <source>
        <dbReference type="Proteomes" id="UP001217089"/>
    </source>
</evidence>
<gene>
    <name evidence="3" type="ORF">KUTeg_001450</name>
</gene>
<feature type="region of interest" description="Disordered" evidence="1">
    <location>
        <begin position="637"/>
        <end position="1059"/>
    </location>
</feature>
<protein>
    <submittedName>
        <fullName evidence="3">Uncharacterized protein</fullName>
    </submittedName>
</protein>
<dbReference type="PANTHER" id="PTHR21937">
    <property type="entry name" value="CCDC66 DOMAIN-CONTAINING PROTEIN"/>
    <property type="match status" value="1"/>
</dbReference>
<evidence type="ECO:0000313" key="3">
    <source>
        <dbReference type="EMBL" id="KAJ8319863.1"/>
    </source>
</evidence>
<feature type="compositionally biased region" description="Basic residues" evidence="1">
    <location>
        <begin position="805"/>
        <end position="817"/>
    </location>
</feature>
<dbReference type="PANTHER" id="PTHR21937:SF5">
    <property type="entry name" value="GENE 973-RELATED"/>
    <property type="match status" value="1"/>
</dbReference>
<feature type="compositionally biased region" description="Basic and acidic residues" evidence="1">
    <location>
        <begin position="858"/>
        <end position="867"/>
    </location>
</feature>
<reference evidence="3 4" key="1">
    <citation type="submission" date="2022-12" db="EMBL/GenBank/DDBJ databases">
        <title>Chromosome-level genome of Tegillarca granosa.</title>
        <authorList>
            <person name="Kim J."/>
        </authorList>
    </citation>
    <scope>NUCLEOTIDE SEQUENCE [LARGE SCALE GENOMIC DNA]</scope>
    <source>
        <strain evidence="3">Teg-2019</strain>
        <tissue evidence="3">Adductor muscle</tissue>
    </source>
</reference>
<feature type="compositionally biased region" description="Basic and acidic residues" evidence="1">
    <location>
        <begin position="643"/>
        <end position="658"/>
    </location>
</feature>
<keyword evidence="2" id="KW-1133">Transmembrane helix</keyword>
<feature type="compositionally biased region" description="Basic and acidic residues" evidence="1">
    <location>
        <begin position="703"/>
        <end position="753"/>
    </location>
</feature>
<feature type="compositionally biased region" description="Polar residues" evidence="1">
    <location>
        <begin position="254"/>
        <end position="263"/>
    </location>
</feature>
<dbReference type="Pfam" id="PF15709">
    <property type="entry name" value="DUF4670"/>
    <property type="match status" value="1"/>
</dbReference>
<evidence type="ECO:0000256" key="1">
    <source>
        <dbReference type="SAM" id="MobiDB-lite"/>
    </source>
</evidence>
<comment type="caution">
    <text evidence="3">The sequence shown here is derived from an EMBL/GenBank/DDBJ whole genome shotgun (WGS) entry which is preliminary data.</text>
</comment>
<proteinExistence type="predicted"/>
<keyword evidence="4" id="KW-1185">Reference proteome</keyword>
<keyword evidence="2" id="KW-0472">Membrane</keyword>
<feature type="compositionally biased region" description="Pro residues" evidence="1">
    <location>
        <begin position="824"/>
        <end position="853"/>
    </location>
</feature>
<dbReference type="InterPro" id="IPR031440">
    <property type="entry name" value="DUF4670"/>
</dbReference>
<keyword evidence="2" id="KW-0812">Transmembrane</keyword>
<dbReference type="Proteomes" id="UP001217089">
    <property type="component" value="Unassembled WGS sequence"/>
</dbReference>
<accession>A0ABQ9FRG6</accession>
<feature type="compositionally biased region" description="Basic and acidic residues" evidence="1">
    <location>
        <begin position="923"/>
        <end position="962"/>
    </location>
</feature>
<feature type="compositionally biased region" description="Polar residues" evidence="1">
    <location>
        <begin position="210"/>
        <end position="224"/>
    </location>
</feature>
<feature type="transmembrane region" description="Helical" evidence="2">
    <location>
        <begin position="546"/>
        <end position="567"/>
    </location>
</feature>
<dbReference type="CDD" id="cd22249">
    <property type="entry name" value="UDM1_RNF168_RNF169-like"/>
    <property type="match status" value="1"/>
</dbReference>
<sequence length="1172" mass="132907">MCTSKMTNTILPPLKAKVILCHHQPRALVSSKYRLNQKRSNYRRLRHVKSVGDRPRLHRLGSGLLPPILLDSVILSEYVSGSFKGKAIHRKRKSGTNKERGSQSVSPVSDDREYVGNVPVVSFRATEPEHMANITSLPRIPGVLPLPPIGEASREGTKAQGFVVTLPSIGKEEYEGWATDEETKSDTEKRKRRRKLKAEGGPVVSGGAWLQSSSESLGAASMQSMPERKPVRVQWKGSTQSIKSKGSKGGAVSARSNQSSTAGSGLEDSIKGSVIIGPGGEMMNVGGAIQPIPRQDVSATVIDHVHDANKDKEMASEESDVDEPDEWKQNIRPRHTEKFANRRESAKSELSEEEIVSALTEHAQKIATSVLSQDETGANLEADIRRAAELWMELHPPRQISRSQSMQELANRSFSENSASSVIDEVIKSQKQKSAGPTAGEYRELIRESLKTASEELPPDTEVSQELVETLKSKSVSPEDIEVVQDEDGKALIRSKSQMKIAMGGVKEGHIFVAGDKKNSVDDASVSKTRTHPDKIDFYLFFKNYLFIYFLFVYLFILLIFIFILIWSFNKKKNGARNPSIPADRQSNIDVGEIGVINYGLAESETKSESDKASEKAPSEKAFSIKSASGKISTMSASSAKVASEKAPSEKAKSEKGKSQPASKNQETKEGQQVEVEPEVDEFQKAVEEMEKQKESPGSPTKSEARSVKSGKSEDKKSRVSVKSEKSLDKSKTSDKKEEFVVGKVKESKELEKLYGQVEPPPKETTPPAVIRNVDYKGELEKLFGKVPEPKGKPKEKKPAVPKKVEKKGKKGKAKAKKKEEPPPEAPPPKEPTPPPPKEPTPPPPKEPTPPPPEESDKESVAESKTTEEDDYEFTIVRDSPSPSPPPPQAPSTIASAEDDDYDEKDDEDLEEDDEAARLRMISNREARAAKRAAQAEKRKQEVEQRRKEREEQLRREKEQQEKQMQFKLQMEEERRRREEERRLKKQAEEDERLREEREEEERLNRQKLEQDKEKRRKEEYQRKLEEMKRKQIEEEQRKKEEMLKRQQEEEERKRIEQEMLATLAEEERLEYERKKKLEEEERKRKEEEERLRREEEARLAMEEARRLAEEMARKQAEMEARLKFNRALQLEAGGMNHSQGMTRAFVFSYYELLQWLGLDIPEFELLKLTQY</sequence>
<evidence type="ECO:0000256" key="2">
    <source>
        <dbReference type="SAM" id="Phobius"/>
    </source>
</evidence>
<feature type="region of interest" description="Disordered" evidence="1">
    <location>
        <begin position="175"/>
        <end position="266"/>
    </location>
</feature>
<feature type="compositionally biased region" description="Acidic residues" evidence="1">
    <location>
        <begin position="897"/>
        <end position="915"/>
    </location>
</feature>
<feature type="compositionally biased region" description="Basic and acidic residues" evidence="1">
    <location>
        <begin position="774"/>
        <end position="799"/>
    </location>
</feature>
<feature type="compositionally biased region" description="Basic and acidic residues" evidence="1">
    <location>
        <begin position="970"/>
        <end position="1058"/>
    </location>
</feature>
<organism evidence="3 4">
    <name type="scientific">Tegillarca granosa</name>
    <name type="common">Malaysian cockle</name>
    <name type="synonym">Anadara granosa</name>
    <dbReference type="NCBI Taxonomy" id="220873"/>
    <lineage>
        <taxon>Eukaryota</taxon>
        <taxon>Metazoa</taxon>
        <taxon>Spiralia</taxon>
        <taxon>Lophotrochozoa</taxon>
        <taxon>Mollusca</taxon>
        <taxon>Bivalvia</taxon>
        <taxon>Autobranchia</taxon>
        <taxon>Pteriomorphia</taxon>
        <taxon>Arcoida</taxon>
        <taxon>Arcoidea</taxon>
        <taxon>Arcidae</taxon>
        <taxon>Tegillarca</taxon>
    </lineage>
</organism>
<name>A0ABQ9FRG6_TEGGR</name>
<feature type="compositionally biased region" description="Basic and acidic residues" evidence="1">
    <location>
        <begin position="682"/>
        <end position="695"/>
    </location>
</feature>